<dbReference type="Proteomes" id="UP001055811">
    <property type="component" value="Linkage Group LG02"/>
</dbReference>
<accession>A0ACB9GHE0</accession>
<name>A0ACB9GHE0_CICIN</name>
<reference evidence="2" key="1">
    <citation type="journal article" date="2022" name="Mol. Ecol. Resour.">
        <title>The genomes of chicory, endive, great burdock and yacon provide insights into Asteraceae palaeo-polyploidization history and plant inulin production.</title>
        <authorList>
            <person name="Fan W."/>
            <person name="Wang S."/>
            <person name="Wang H."/>
            <person name="Wang A."/>
            <person name="Jiang F."/>
            <person name="Liu H."/>
            <person name="Zhao H."/>
            <person name="Xu D."/>
            <person name="Zhang Y."/>
        </authorList>
    </citation>
    <scope>NUCLEOTIDE SEQUENCE [LARGE SCALE GENOMIC DNA]</scope>
    <source>
        <strain evidence="2">cv. Punajuju</strain>
    </source>
</reference>
<proteinExistence type="predicted"/>
<dbReference type="EMBL" id="CM042010">
    <property type="protein sequence ID" value="KAI3782807.1"/>
    <property type="molecule type" value="Genomic_DNA"/>
</dbReference>
<evidence type="ECO:0000313" key="2">
    <source>
        <dbReference type="Proteomes" id="UP001055811"/>
    </source>
</evidence>
<evidence type="ECO:0000313" key="1">
    <source>
        <dbReference type="EMBL" id="KAI3782807.1"/>
    </source>
</evidence>
<reference evidence="1 2" key="2">
    <citation type="journal article" date="2022" name="Mol. Ecol. Resour.">
        <title>The genomes of chicory, endive, great burdock and yacon provide insights into Asteraceae paleo-polyploidization history and plant inulin production.</title>
        <authorList>
            <person name="Fan W."/>
            <person name="Wang S."/>
            <person name="Wang H."/>
            <person name="Wang A."/>
            <person name="Jiang F."/>
            <person name="Liu H."/>
            <person name="Zhao H."/>
            <person name="Xu D."/>
            <person name="Zhang Y."/>
        </authorList>
    </citation>
    <scope>NUCLEOTIDE SEQUENCE [LARGE SCALE GENOMIC DNA]</scope>
    <source>
        <strain evidence="2">cv. Punajuju</strain>
        <tissue evidence="1">Leaves</tissue>
    </source>
</reference>
<sequence length="576" mass="64055">MMNDHHLIQGGNVGKYSNTLKDRFLVDEENLNPSPFPFSFPQTRVFRYLLWNFDPLMAHNLKFYASDEYELAVSKSIQNLLDSLQNPNPALSGFTSTFLELMQAKTNPLLESIWVFSGLTFLIKNPPKDDILDQVLDLKGLFQSITANSASCSSSTCIALIAPVIYKLCTLAVDSKSKEVDSKRGKKARREIKSFLDVILGYFNVCSDGSNGDEDSALVRPLVDIVSIWVHGEATGNQLKQFFPLLSDEIINSVAEETDGAIGLLAGAVLLEAFLLKLCLKFSEGSSRKEAQNELRTWAVSSITGFHNFYFFYMLVKMLLEPNLTVSSLLSSEDESLLRNLLYDAVILPDYSFLHLDKVGHLPINHIKTNILARIMVTHEAVELFRKNNDHSKAISYTNAFSGSHLPTLITKLVTNELGNQGKTSQPNGSSPMAFLKWMLDLESQGLSFSDGFMSKYRERLVLYTSKSDVGQPSGKTDQDLLFFIDNKGNDEDEDEKIDDSMNDVFVAAAHAMRSGTNGNGKKRKETSVEKKKDGVKFQRHHSGPRSGEKTRSIGNDDSGSGSEVEDPDSDSDSDE</sequence>
<organism evidence="1 2">
    <name type="scientific">Cichorium intybus</name>
    <name type="common">Chicory</name>
    <dbReference type="NCBI Taxonomy" id="13427"/>
    <lineage>
        <taxon>Eukaryota</taxon>
        <taxon>Viridiplantae</taxon>
        <taxon>Streptophyta</taxon>
        <taxon>Embryophyta</taxon>
        <taxon>Tracheophyta</taxon>
        <taxon>Spermatophyta</taxon>
        <taxon>Magnoliopsida</taxon>
        <taxon>eudicotyledons</taxon>
        <taxon>Gunneridae</taxon>
        <taxon>Pentapetalae</taxon>
        <taxon>asterids</taxon>
        <taxon>campanulids</taxon>
        <taxon>Asterales</taxon>
        <taxon>Asteraceae</taxon>
        <taxon>Cichorioideae</taxon>
        <taxon>Cichorieae</taxon>
        <taxon>Cichoriinae</taxon>
        <taxon>Cichorium</taxon>
    </lineage>
</organism>
<comment type="caution">
    <text evidence="1">The sequence shown here is derived from an EMBL/GenBank/DDBJ whole genome shotgun (WGS) entry which is preliminary data.</text>
</comment>
<gene>
    <name evidence="1" type="ORF">L2E82_12864</name>
</gene>
<keyword evidence="2" id="KW-1185">Reference proteome</keyword>
<protein>
    <submittedName>
        <fullName evidence="1">Uncharacterized protein</fullName>
    </submittedName>
</protein>